<dbReference type="PROSITE" id="PS51181">
    <property type="entry name" value="PPASE_TENSIN"/>
    <property type="match status" value="1"/>
</dbReference>
<keyword evidence="4" id="KW-0732">Signal</keyword>
<dbReference type="AlphaFoldDB" id="A0A8T1FY77"/>
<dbReference type="GO" id="GO:0016314">
    <property type="term" value="F:phosphatidylinositol-3,4,5-trisphosphate 3-phosphatase activity"/>
    <property type="evidence" value="ECO:0007669"/>
    <property type="project" value="TreeGrafter"/>
</dbReference>
<evidence type="ECO:0000313" key="9">
    <source>
        <dbReference type="EMBL" id="KAG2899256.1"/>
    </source>
</evidence>
<gene>
    <name evidence="8" type="ORF">PC113_g11767</name>
    <name evidence="9" type="ORF">PC115_g16582</name>
    <name evidence="10" type="ORF">PC117_g18146</name>
    <name evidence="11" type="ORF">PC118_g11045</name>
    <name evidence="12" type="ORF">PC129_g16142</name>
</gene>
<dbReference type="EMBL" id="RCML01000328">
    <property type="protein sequence ID" value="KAG2980692.1"/>
    <property type="molecule type" value="Genomic_DNA"/>
</dbReference>
<dbReference type="GO" id="GO:0005829">
    <property type="term" value="C:cytosol"/>
    <property type="evidence" value="ECO:0007669"/>
    <property type="project" value="TreeGrafter"/>
</dbReference>
<dbReference type="InterPro" id="IPR045101">
    <property type="entry name" value="PTP_PTEN"/>
</dbReference>
<organism evidence="11 13">
    <name type="scientific">Phytophthora cactorum</name>
    <dbReference type="NCBI Taxonomy" id="29920"/>
    <lineage>
        <taxon>Eukaryota</taxon>
        <taxon>Sar</taxon>
        <taxon>Stramenopiles</taxon>
        <taxon>Oomycota</taxon>
        <taxon>Peronosporomycetes</taxon>
        <taxon>Peronosporales</taxon>
        <taxon>Peronosporaceae</taxon>
        <taxon>Phytophthora</taxon>
    </lineage>
</organism>
<dbReference type="PROSITE" id="PS51182">
    <property type="entry name" value="C2_TENSIN"/>
    <property type="match status" value="1"/>
</dbReference>
<evidence type="ECO:0000256" key="2">
    <source>
        <dbReference type="ARBA" id="ARBA00022912"/>
    </source>
</evidence>
<dbReference type="Proteomes" id="UP000697107">
    <property type="component" value="Unassembled WGS sequence"/>
</dbReference>
<feature type="chain" id="PRO_5040044010" description="Protein-tyrosine phosphatase-like" evidence="4">
    <location>
        <begin position="20"/>
        <end position="391"/>
    </location>
</feature>
<dbReference type="InterPro" id="IPR014020">
    <property type="entry name" value="Tensin_C2-dom"/>
</dbReference>
<sequence>MNFNFAAGFYFLILTSTSSNSLQCPDHRPTALPPERAHKAATAASFQHRRLTNNKPMAPRSSACRRVLAVPRALVSQNKRRFQQDGFDLDLGYVHPRVIVMGYPAVGVEFLFRNPRSEVQQFLEERHAGDYFVYNFCDEPKRSYPPSIFDGRVKNFPIEDHNVPTFQMMMAFCDEAAAWLDANEKHVVALHCKAGKGRAGMMACMLLLRMGFAASATDAIDRYNRERVHDRRGLTVVSQKKWVNYYAALQAQTSVPGEPILEPTFTIQKLKLINTLTAAKPPKLRLRIFALRPDGSPKTLIHQQIGSSEFELHEVVRGCVMLEFYRECVNGCMRVKHFKIWFNTYCLNPDNETGSVVFSRSEMDWAARDKKYRRLPAAFELEMIVSRSDDL</sequence>
<dbReference type="EMBL" id="RCMI01000735">
    <property type="protein sequence ID" value="KAG2899256.1"/>
    <property type="molecule type" value="Genomic_DNA"/>
</dbReference>
<keyword evidence="2" id="KW-0904">Protein phosphatase</keyword>
<dbReference type="Proteomes" id="UP000774804">
    <property type="component" value="Unassembled WGS sequence"/>
</dbReference>
<keyword evidence="1" id="KW-0378">Hydrolase</keyword>
<keyword evidence="3" id="KW-0443">Lipid metabolism</keyword>
<evidence type="ECO:0000313" key="12">
    <source>
        <dbReference type="EMBL" id="KAG3212911.1"/>
    </source>
</evidence>
<dbReference type="Proteomes" id="UP000760860">
    <property type="component" value="Unassembled WGS sequence"/>
</dbReference>
<dbReference type="InterPro" id="IPR035892">
    <property type="entry name" value="C2_domain_sf"/>
</dbReference>
<feature type="domain" description="C2 tensin-type" evidence="7">
    <location>
        <begin position="242"/>
        <end position="388"/>
    </location>
</feature>
<dbReference type="SUPFAM" id="SSF52799">
    <property type="entry name" value="(Phosphotyrosine protein) phosphatases II"/>
    <property type="match status" value="1"/>
</dbReference>
<dbReference type="Proteomes" id="UP000736787">
    <property type="component" value="Unassembled WGS sequence"/>
</dbReference>
<evidence type="ECO:0000256" key="1">
    <source>
        <dbReference type="ARBA" id="ARBA00022801"/>
    </source>
</evidence>
<feature type="signal peptide" evidence="4">
    <location>
        <begin position="1"/>
        <end position="19"/>
    </location>
</feature>
<evidence type="ECO:0000256" key="4">
    <source>
        <dbReference type="SAM" id="SignalP"/>
    </source>
</evidence>
<dbReference type="GO" id="GO:0004721">
    <property type="term" value="F:phosphoprotein phosphatase activity"/>
    <property type="evidence" value="ECO:0007669"/>
    <property type="project" value="UniProtKB-KW"/>
</dbReference>
<proteinExistence type="predicted"/>
<dbReference type="PANTHER" id="PTHR12305">
    <property type="entry name" value="PHOSPHATASE WITH HOMOLOGY TO TENSIN"/>
    <property type="match status" value="1"/>
</dbReference>
<dbReference type="PANTHER" id="PTHR12305:SF60">
    <property type="entry name" value="PHOSPHATIDYLINOSITOL 3,4,5-TRISPHOSPHATE 3-PHOSPHATASE TPTE2-RELATED"/>
    <property type="match status" value="1"/>
</dbReference>
<evidence type="ECO:0000313" key="11">
    <source>
        <dbReference type="EMBL" id="KAG2980692.1"/>
    </source>
</evidence>
<evidence type="ECO:0000259" key="6">
    <source>
        <dbReference type="PROSITE" id="PS51181"/>
    </source>
</evidence>
<dbReference type="SUPFAM" id="SSF49562">
    <property type="entry name" value="C2 domain (Calcium/lipid-binding domain, CaLB)"/>
    <property type="match status" value="1"/>
</dbReference>
<dbReference type="InterPro" id="IPR051281">
    <property type="entry name" value="Dual-spec_lipid-protein_phosph"/>
</dbReference>
<dbReference type="CDD" id="cd14509">
    <property type="entry name" value="PTP_PTEN"/>
    <property type="match status" value="1"/>
</dbReference>
<dbReference type="PROSITE" id="PS50056">
    <property type="entry name" value="TYR_PHOSPHATASE_2"/>
    <property type="match status" value="1"/>
</dbReference>
<protein>
    <recommendedName>
        <fullName evidence="14">Protein-tyrosine phosphatase-like</fullName>
    </recommendedName>
</protein>
<dbReference type="EMBL" id="RCMK01000715">
    <property type="protein sequence ID" value="KAG2915059.1"/>
    <property type="molecule type" value="Genomic_DNA"/>
</dbReference>
<dbReference type="Pfam" id="PF22784">
    <property type="entry name" value="PTP-SAK"/>
    <property type="match status" value="1"/>
</dbReference>
<dbReference type="EMBL" id="RCMG01000343">
    <property type="protein sequence ID" value="KAG2856208.1"/>
    <property type="molecule type" value="Genomic_DNA"/>
</dbReference>
<evidence type="ECO:0008006" key="14">
    <source>
        <dbReference type="Google" id="ProtNLM"/>
    </source>
</evidence>
<evidence type="ECO:0000259" key="5">
    <source>
        <dbReference type="PROSITE" id="PS50056"/>
    </source>
</evidence>
<dbReference type="Pfam" id="PF10409">
    <property type="entry name" value="PTEN_C2"/>
    <property type="match status" value="1"/>
</dbReference>
<evidence type="ECO:0000313" key="8">
    <source>
        <dbReference type="EMBL" id="KAG2856208.1"/>
    </source>
</evidence>
<reference evidence="11" key="1">
    <citation type="submission" date="2018-10" db="EMBL/GenBank/DDBJ databases">
        <title>Effector identification in a new, highly contiguous assembly of the strawberry crown rot pathogen Phytophthora cactorum.</title>
        <authorList>
            <person name="Armitage A.D."/>
            <person name="Nellist C.F."/>
            <person name="Bates H."/>
            <person name="Vickerstaff R.J."/>
            <person name="Harrison R.J."/>
        </authorList>
    </citation>
    <scope>NUCLEOTIDE SEQUENCE</scope>
    <source>
        <strain evidence="8">15-7</strain>
        <strain evidence="9">4032</strain>
        <strain evidence="10">4040</strain>
        <strain evidence="11">P415</strain>
        <strain evidence="12">P421</strain>
    </source>
</reference>
<evidence type="ECO:0000256" key="3">
    <source>
        <dbReference type="ARBA" id="ARBA00023098"/>
    </source>
</evidence>
<dbReference type="Gene3D" id="2.60.40.1110">
    <property type="match status" value="1"/>
</dbReference>
<accession>A0A8T1FY77</accession>
<evidence type="ECO:0000259" key="7">
    <source>
        <dbReference type="PROSITE" id="PS51182"/>
    </source>
</evidence>
<dbReference type="VEuPathDB" id="FungiDB:PC110_g7416"/>
<name>A0A8T1FY77_9STRA</name>
<comment type="caution">
    <text evidence="11">The sequence shown here is derived from an EMBL/GenBank/DDBJ whole genome shotgun (WGS) entry which is preliminary data.</text>
</comment>
<evidence type="ECO:0000313" key="13">
    <source>
        <dbReference type="Proteomes" id="UP000697107"/>
    </source>
</evidence>
<evidence type="ECO:0000313" key="10">
    <source>
        <dbReference type="EMBL" id="KAG2915059.1"/>
    </source>
</evidence>
<dbReference type="Gene3D" id="3.90.190.10">
    <property type="entry name" value="Protein tyrosine phosphatase superfamily"/>
    <property type="match status" value="1"/>
</dbReference>
<dbReference type="InterPro" id="IPR029021">
    <property type="entry name" value="Prot-tyrosine_phosphatase-like"/>
</dbReference>
<dbReference type="InterPro" id="IPR000387">
    <property type="entry name" value="Tyr_Pase_dom"/>
</dbReference>
<dbReference type="GO" id="GO:0006629">
    <property type="term" value="P:lipid metabolic process"/>
    <property type="evidence" value="ECO:0007669"/>
    <property type="project" value="UniProtKB-KW"/>
</dbReference>
<feature type="domain" description="Phosphatase tensin-type" evidence="6">
    <location>
        <begin position="80"/>
        <end position="253"/>
    </location>
</feature>
<feature type="domain" description="Tyrosine specific protein phosphatases" evidence="5">
    <location>
        <begin position="164"/>
        <end position="227"/>
    </location>
</feature>
<dbReference type="Proteomes" id="UP000735874">
    <property type="component" value="Unassembled WGS sequence"/>
</dbReference>
<dbReference type="InterPro" id="IPR057023">
    <property type="entry name" value="PTP-SAK"/>
</dbReference>
<dbReference type="EMBL" id="RCMV01000787">
    <property type="protein sequence ID" value="KAG3212911.1"/>
    <property type="molecule type" value="Genomic_DNA"/>
</dbReference>
<dbReference type="InterPro" id="IPR029023">
    <property type="entry name" value="Tensin_phosphatase"/>
</dbReference>